<feature type="chain" id="PRO_5025533271" evidence="1">
    <location>
        <begin position="26"/>
        <end position="138"/>
    </location>
</feature>
<protein>
    <submittedName>
        <fullName evidence="2">Uncharacterized protein</fullName>
    </submittedName>
</protein>
<dbReference type="Pfam" id="PF26182">
    <property type="entry name" value="Ig_NUP210_5th"/>
    <property type="match status" value="1"/>
</dbReference>
<reference evidence="2" key="1">
    <citation type="submission" date="2020-01" db="EMBL/GenBank/DDBJ databases">
        <authorList>
            <person name="Mishra B."/>
        </authorList>
    </citation>
    <scope>NUCLEOTIDE SEQUENCE [LARGE SCALE GENOMIC DNA]</scope>
</reference>
<organism evidence="2 3">
    <name type="scientific">Microthlaspi erraticum</name>
    <dbReference type="NCBI Taxonomy" id="1685480"/>
    <lineage>
        <taxon>Eukaryota</taxon>
        <taxon>Viridiplantae</taxon>
        <taxon>Streptophyta</taxon>
        <taxon>Embryophyta</taxon>
        <taxon>Tracheophyta</taxon>
        <taxon>Spermatophyta</taxon>
        <taxon>Magnoliopsida</taxon>
        <taxon>eudicotyledons</taxon>
        <taxon>Gunneridae</taxon>
        <taxon>Pentapetalae</taxon>
        <taxon>rosids</taxon>
        <taxon>malvids</taxon>
        <taxon>Brassicales</taxon>
        <taxon>Brassicaceae</taxon>
        <taxon>Coluteocarpeae</taxon>
        <taxon>Microthlaspi</taxon>
    </lineage>
</organism>
<name>A0A6D2I9H2_9BRAS</name>
<dbReference type="SUPFAM" id="SSF49373">
    <property type="entry name" value="Invasin/intimin cell-adhesion fragments"/>
    <property type="match status" value="1"/>
</dbReference>
<keyword evidence="1" id="KW-0732">Signal</keyword>
<proteinExistence type="predicted"/>
<dbReference type="OrthoDB" id="1111357at2759"/>
<evidence type="ECO:0000256" key="1">
    <source>
        <dbReference type="SAM" id="SignalP"/>
    </source>
</evidence>
<gene>
    <name evidence="2" type="ORF">MERR_LOCUS12536</name>
</gene>
<dbReference type="EMBL" id="CACVBM020000999">
    <property type="protein sequence ID" value="CAA7025301.1"/>
    <property type="molecule type" value="Genomic_DNA"/>
</dbReference>
<dbReference type="AlphaFoldDB" id="A0A6D2I9H2"/>
<feature type="signal peptide" evidence="1">
    <location>
        <begin position="1"/>
        <end position="25"/>
    </location>
</feature>
<evidence type="ECO:0000313" key="2">
    <source>
        <dbReference type="EMBL" id="CAA7025301.1"/>
    </source>
</evidence>
<accession>A0A6D2I9H2</accession>
<sequence length="138" mass="15116">MRRLICGRLAVCLLVMAMLYVGASNEDNKNPSDIVRITLNQKPMIFLQWAPHVSQEIKLTVRGGFGNATRWFSSNTSIVDVSSDGVIQGKSPGIATVRAVSTWSFDEHSNVFLSVLAIESVILRVLKGIDPDPCARLS</sequence>
<comment type="caution">
    <text evidence="2">The sequence shown here is derived from an EMBL/GenBank/DDBJ whole genome shotgun (WGS) entry which is preliminary data.</text>
</comment>
<dbReference type="Gene3D" id="2.60.40.1080">
    <property type="match status" value="1"/>
</dbReference>
<dbReference type="InterPro" id="IPR008964">
    <property type="entry name" value="Invasin/intimin_cell_adhesion"/>
</dbReference>
<evidence type="ECO:0000313" key="3">
    <source>
        <dbReference type="Proteomes" id="UP000467841"/>
    </source>
</evidence>
<dbReference type="Proteomes" id="UP000467841">
    <property type="component" value="Unassembled WGS sequence"/>
</dbReference>
<keyword evidence="3" id="KW-1185">Reference proteome</keyword>